<evidence type="ECO:0000313" key="10">
    <source>
        <dbReference type="EMBL" id="MDQ2093666.1"/>
    </source>
</evidence>
<evidence type="ECO:0000259" key="9">
    <source>
        <dbReference type="Pfam" id="PF08669"/>
    </source>
</evidence>
<dbReference type="NCBIfam" id="NF010093">
    <property type="entry name" value="PRK13579.1"/>
    <property type="match status" value="1"/>
</dbReference>
<evidence type="ECO:0000256" key="3">
    <source>
        <dbReference type="ARBA" id="ARBA00022576"/>
    </source>
</evidence>
<dbReference type="SUPFAM" id="SSF103025">
    <property type="entry name" value="Folate-binding domain"/>
    <property type="match status" value="1"/>
</dbReference>
<comment type="catalytic activity">
    <reaction evidence="6">
        <text>N(6)-[(R)-S(8)-aminomethyldihydrolipoyl]-L-lysyl-[protein] + (6S)-5,6,7,8-tetrahydrofolate = N(6)-[(R)-dihydrolipoyl]-L-lysyl-[protein] + (6R)-5,10-methylene-5,6,7,8-tetrahydrofolate + NH4(+)</text>
        <dbReference type="Rhea" id="RHEA:16945"/>
        <dbReference type="Rhea" id="RHEA-COMP:10475"/>
        <dbReference type="Rhea" id="RHEA-COMP:10492"/>
        <dbReference type="ChEBI" id="CHEBI:15636"/>
        <dbReference type="ChEBI" id="CHEBI:28938"/>
        <dbReference type="ChEBI" id="CHEBI:57453"/>
        <dbReference type="ChEBI" id="CHEBI:83100"/>
        <dbReference type="ChEBI" id="CHEBI:83143"/>
        <dbReference type="EC" id="2.1.2.10"/>
    </reaction>
</comment>
<organism evidence="10 11">
    <name type="scientific">Rhodalgimonas zhirmunskyi</name>
    <dbReference type="NCBI Taxonomy" id="2964767"/>
    <lineage>
        <taxon>Bacteria</taxon>
        <taxon>Pseudomonadati</taxon>
        <taxon>Pseudomonadota</taxon>
        <taxon>Alphaproteobacteria</taxon>
        <taxon>Rhodobacterales</taxon>
        <taxon>Roseobacteraceae</taxon>
        <taxon>Rhodalgimonas</taxon>
    </lineage>
</organism>
<evidence type="ECO:0000256" key="6">
    <source>
        <dbReference type="ARBA" id="ARBA00047665"/>
    </source>
</evidence>
<dbReference type="InterPro" id="IPR029043">
    <property type="entry name" value="GcvT/YgfZ_C"/>
</dbReference>
<dbReference type="Gene3D" id="2.40.30.110">
    <property type="entry name" value="Aminomethyltransferase beta-barrel domains"/>
    <property type="match status" value="1"/>
</dbReference>
<feature type="domain" description="GCVT N-terminal" evidence="8">
    <location>
        <begin position="19"/>
        <end position="273"/>
    </location>
</feature>
<dbReference type="RefSeq" id="WP_317625248.1">
    <property type="nucleotide sequence ID" value="NZ_JANFFA010000001.1"/>
</dbReference>
<evidence type="ECO:0000256" key="4">
    <source>
        <dbReference type="ARBA" id="ARBA00022679"/>
    </source>
</evidence>
<accession>A0AAJ1X4M3</accession>
<dbReference type="InterPro" id="IPR006223">
    <property type="entry name" value="GcvT"/>
</dbReference>
<keyword evidence="4 10" id="KW-0808">Transferase</keyword>
<dbReference type="Gene3D" id="3.30.1360.120">
    <property type="entry name" value="Probable tRNA modification gtpase trme, domain 1"/>
    <property type="match status" value="1"/>
</dbReference>
<proteinExistence type="inferred from homology"/>
<evidence type="ECO:0000256" key="1">
    <source>
        <dbReference type="ARBA" id="ARBA00008609"/>
    </source>
</evidence>
<dbReference type="InterPro" id="IPR028896">
    <property type="entry name" value="GcvT/YgfZ/DmdA"/>
</dbReference>
<comment type="similarity">
    <text evidence="1">Belongs to the GcvT family.</text>
</comment>
<sequence length="387" mass="40914">MGEETTGKVSEGALHRTPLFDLHNELGAKMVPFAGYEMPVQYPLGVMKEHLHCRARAGLFDVSHMGQVIVRGASDTGASDNGAGAFEALVPQAIVGLPEGRQRYAFFTDEQGGLLDDLMVANRGDHLFVVVNAACKAQDIALMKAGLPGCEVDEITDRALLALQGPEAEAVLATLVPDVAAMRFMDVGVFDSEFGALWISRSGYTGEDGYEISVEEGQAEALARALLAQDAVEPIGLGARDSLRLEGGLCLYGNDIDTSTSPVEAALNWAIQKVRRKDGAREGNFPGAARILDELENGAARKRVGLRPEGRAPMRAGTQLFAADAGGEPVGAVTSGAFGPTLGAPMAMGYVPAELSAPGTRLYGEVRGKRMAVQVAEMPFVPANFKR</sequence>
<reference evidence="10" key="1">
    <citation type="submission" date="2022-07" db="EMBL/GenBank/DDBJ databases">
        <authorList>
            <person name="Otstavnykh N."/>
            <person name="Isaeva M."/>
            <person name="Bystritskaya E."/>
        </authorList>
    </citation>
    <scope>NUCLEOTIDE SEQUENCE</scope>
    <source>
        <strain evidence="10">10Alg 79</strain>
    </source>
</reference>
<dbReference type="Pfam" id="PF08669">
    <property type="entry name" value="GCV_T_C"/>
    <property type="match status" value="1"/>
</dbReference>
<dbReference type="GO" id="GO:0005960">
    <property type="term" value="C:glycine cleavage complex"/>
    <property type="evidence" value="ECO:0007669"/>
    <property type="project" value="InterPro"/>
</dbReference>
<dbReference type="Gene3D" id="4.10.1250.10">
    <property type="entry name" value="Aminomethyltransferase fragment"/>
    <property type="match status" value="1"/>
</dbReference>
<dbReference type="NCBIfam" id="TIGR00528">
    <property type="entry name" value="gcvT"/>
    <property type="match status" value="1"/>
</dbReference>
<reference evidence="10" key="2">
    <citation type="submission" date="2023-04" db="EMBL/GenBank/DDBJ databases">
        <title>'Rhodoalgimonas zhirmunskyi' gen. nov., isolated from a red alga.</title>
        <authorList>
            <person name="Nedashkovskaya O.I."/>
            <person name="Otstavnykh N.Y."/>
            <person name="Bystritskaya E.P."/>
            <person name="Balabanova L.A."/>
            <person name="Isaeva M.P."/>
        </authorList>
    </citation>
    <scope>NUCLEOTIDE SEQUENCE</scope>
    <source>
        <strain evidence="10">10Alg 79</strain>
    </source>
</reference>
<name>A0AAJ1X4M3_9RHOB</name>
<dbReference type="EMBL" id="JANFFA010000001">
    <property type="protein sequence ID" value="MDQ2093666.1"/>
    <property type="molecule type" value="Genomic_DNA"/>
</dbReference>
<dbReference type="InterPro" id="IPR006222">
    <property type="entry name" value="GCVT_N"/>
</dbReference>
<dbReference type="AlphaFoldDB" id="A0AAJ1X4M3"/>
<dbReference type="GO" id="GO:0006546">
    <property type="term" value="P:glycine catabolic process"/>
    <property type="evidence" value="ECO:0007669"/>
    <property type="project" value="InterPro"/>
</dbReference>
<evidence type="ECO:0000256" key="2">
    <source>
        <dbReference type="ARBA" id="ARBA00012616"/>
    </source>
</evidence>
<feature type="binding site" evidence="7">
    <location>
        <position position="211"/>
    </location>
    <ligand>
        <name>substrate</name>
    </ligand>
</feature>
<dbReference type="Pfam" id="PF01571">
    <property type="entry name" value="GCV_T"/>
    <property type="match status" value="1"/>
</dbReference>
<gene>
    <name evidence="10" type="primary">gcvT</name>
    <name evidence="10" type="ORF">NOI20_06060</name>
</gene>
<evidence type="ECO:0000256" key="5">
    <source>
        <dbReference type="ARBA" id="ARBA00031395"/>
    </source>
</evidence>
<feature type="domain" description="Aminomethyltransferase C-terminal" evidence="9">
    <location>
        <begin position="301"/>
        <end position="381"/>
    </location>
</feature>
<dbReference type="PANTHER" id="PTHR43757">
    <property type="entry name" value="AMINOMETHYLTRANSFERASE"/>
    <property type="match status" value="1"/>
</dbReference>
<dbReference type="SUPFAM" id="SSF101790">
    <property type="entry name" value="Aminomethyltransferase beta-barrel domain"/>
    <property type="match status" value="1"/>
</dbReference>
<dbReference type="PIRSF" id="PIRSF006487">
    <property type="entry name" value="GcvT"/>
    <property type="match status" value="1"/>
</dbReference>
<evidence type="ECO:0000256" key="7">
    <source>
        <dbReference type="PIRSR" id="PIRSR006487-1"/>
    </source>
</evidence>
<dbReference type="NCBIfam" id="NF001567">
    <property type="entry name" value="PRK00389.1"/>
    <property type="match status" value="1"/>
</dbReference>
<dbReference type="Proteomes" id="UP001227162">
    <property type="component" value="Unassembled WGS sequence"/>
</dbReference>
<keyword evidence="11" id="KW-1185">Reference proteome</keyword>
<dbReference type="InterPro" id="IPR027266">
    <property type="entry name" value="TrmE/GcvT-like"/>
</dbReference>
<dbReference type="InterPro" id="IPR013977">
    <property type="entry name" value="GcvT_C"/>
</dbReference>
<keyword evidence="3" id="KW-0032">Aminotransferase</keyword>
<dbReference type="PANTHER" id="PTHR43757:SF2">
    <property type="entry name" value="AMINOMETHYLTRANSFERASE, MITOCHONDRIAL"/>
    <property type="match status" value="1"/>
</dbReference>
<evidence type="ECO:0000259" key="8">
    <source>
        <dbReference type="Pfam" id="PF01571"/>
    </source>
</evidence>
<dbReference type="GO" id="GO:0004047">
    <property type="term" value="F:aminomethyltransferase activity"/>
    <property type="evidence" value="ECO:0007669"/>
    <property type="project" value="UniProtKB-EC"/>
</dbReference>
<comment type="caution">
    <text evidence="10">The sequence shown here is derived from an EMBL/GenBank/DDBJ whole genome shotgun (WGS) entry which is preliminary data.</text>
</comment>
<evidence type="ECO:0000313" key="11">
    <source>
        <dbReference type="Proteomes" id="UP001227162"/>
    </source>
</evidence>
<dbReference type="GO" id="GO:0008483">
    <property type="term" value="F:transaminase activity"/>
    <property type="evidence" value="ECO:0007669"/>
    <property type="project" value="UniProtKB-KW"/>
</dbReference>
<dbReference type="Gene3D" id="3.30.70.1400">
    <property type="entry name" value="Aminomethyltransferase beta-barrel domains"/>
    <property type="match status" value="1"/>
</dbReference>
<protein>
    <recommendedName>
        <fullName evidence="2">aminomethyltransferase</fullName>
        <ecNumber evidence="2">2.1.2.10</ecNumber>
    </recommendedName>
    <alternativeName>
        <fullName evidence="5">Glycine cleavage system T protein</fullName>
    </alternativeName>
</protein>
<dbReference type="EC" id="2.1.2.10" evidence="2"/>